<feature type="transmembrane region" description="Helical" evidence="5">
    <location>
        <begin position="95"/>
        <end position="115"/>
    </location>
</feature>
<gene>
    <name evidence="6" type="ORF">AMORRO_LOCUS7167</name>
</gene>
<dbReference type="EMBL" id="CAJVPV010005210">
    <property type="protein sequence ID" value="CAG8586810.1"/>
    <property type="molecule type" value="Genomic_DNA"/>
</dbReference>
<organism evidence="6 7">
    <name type="scientific">Acaulospora morrowiae</name>
    <dbReference type="NCBI Taxonomy" id="94023"/>
    <lineage>
        <taxon>Eukaryota</taxon>
        <taxon>Fungi</taxon>
        <taxon>Fungi incertae sedis</taxon>
        <taxon>Mucoromycota</taxon>
        <taxon>Glomeromycotina</taxon>
        <taxon>Glomeromycetes</taxon>
        <taxon>Diversisporales</taxon>
        <taxon>Acaulosporaceae</taxon>
        <taxon>Acaulospora</taxon>
    </lineage>
</organism>
<evidence type="ECO:0000313" key="6">
    <source>
        <dbReference type="EMBL" id="CAG8586810.1"/>
    </source>
</evidence>
<reference evidence="6" key="1">
    <citation type="submission" date="2021-06" db="EMBL/GenBank/DDBJ databases">
        <authorList>
            <person name="Kallberg Y."/>
            <person name="Tangrot J."/>
            <person name="Rosling A."/>
        </authorList>
    </citation>
    <scope>NUCLEOTIDE SEQUENCE</scope>
    <source>
        <strain evidence="6">CL551</strain>
    </source>
</reference>
<evidence type="ECO:0000256" key="2">
    <source>
        <dbReference type="ARBA" id="ARBA00022692"/>
    </source>
</evidence>
<comment type="subcellular location">
    <subcellularLocation>
        <location evidence="1">Membrane</location>
        <topology evidence="1">Multi-pass membrane protein</topology>
    </subcellularLocation>
</comment>
<keyword evidence="2 5" id="KW-0812">Transmembrane</keyword>
<protein>
    <submittedName>
        <fullName evidence="6">6956_t:CDS:1</fullName>
    </submittedName>
</protein>
<accession>A0A9N9G9J7</accession>
<dbReference type="PANTHER" id="PTHR11785">
    <property type="entry name" value="AMINO ACID TRANSPORTER"/>
    <property type="match status" value="1"/>
</dbReference>
<dbReference type="PANTHER" id="PTHR11785:SF512">
    <property type="entry name" value="SOBREMESA, ISOFORM B"/>
    <property type="match status" value="1"/>
</dbReference>
<keyword evidence="4 5" id="KW-0472">Membrane</keyword>
<keyword evidence="7" id="KW-1185">Reference proteome</keyword>
<dbReference type="GO" id="GO:0016020">
    <property type="term" value="C:membrane"/>
    <property type="evidence" value="ECO:0007669"/>
    <property type="project" value="UniProtKB-SubCell"/>
</dbReference>
<dbReference type="Gene3D" id="1.20.1740.10">
    <property type="entry name" value="Amino acid/polyamine transporter I"/>
    <property type="match status" value="1"/>
</dbReference>
<dbReference type="Pfam" id="PF13520">
    <property type="entry name" value="AA_permease_2"/>
    <property type="match status" value="1"/>
</dbReference>
<dbReference type="Proteomes" id="UP000789342">
    <property type="component" value="Unassembled WGS sequence"/>
</dbReference>
<feature type="transmembrane region" description="Helical" evidence="5">
    <location>
        <begin position="135"/>
        <end position="155"/>
    </location>
</feature>
<name>A0A9N9G9J7_9GLOM</name>
<evidence type="ECO:0000313" key="7">
    <source>
        <dbReference type="Proteomes" id="UP000789342"/>
    </source>
</evidence>
<dbReference type="AlphaFoldDB" id="A0A9N9G9J7"/>
<evidence type="ECO:0000256" key="3">
    <source>
        <dbReference type="ARBA" id="ARBA00022989"/>
    </source>
</evidence>
<feature type="transmembrane region" description="Helical" evidence="5">
    <location>
        <begin position="53"/>
        <end position="74"/>
    </location>
</feature>
<dbReference type="InterPro" id="IPR002293">
    <property type="entry name" value="AA/rel_permease1"/>
</dbReference>
<evidence type="ECO:0000256" key="1">
    <source>
        <dbReference type="ARBA" id="ARBA00004141"/>
    </source>
</evidence>
<keyword evidence="3 5" id="KW-1133">Transmembrane helix</keyword>
<dbReference type="GO" id="GO:0015179">
    <property type="term" value="F:L-amino acid transmembrane transporter activity"/>
    <property type="evidence" value="ECO:0007669"/>
    <property type="project" value="TreeGrafter"/>
</dbReference>
<sequence length="183" mass="21146">MDREIENNADDQESKLVDTFRGLWMNVNNMIGSGIFSTPGHIWYLTGSRGMTLLLYVVGALFSLVGSLIYVELGSNIPESDAGFRLWLHYLKLELFLRWFGVVLRFSILKEFLSVPRVILRKFRVVNVEDSHHDAPISALILQWLYCTIIIFFFPPSHPYEILLNMTQSSVFIFYGLDALGYW</sequence>
<proteinExistence type="predicted"/>
<evidence type="ECO:0000256" key="5">
    <source>
        <dbReference type="SAM" id="Phobius"/>
    </source>
</evidence>
<dbReference type="InterPro" id="IPR050598">
    <property type="entry name" value="AminoAcid_Transporter"/>
</dbReference>
<evidence type="ECO:0000256" key="4">
    <source>
        <dbReference type="ARBA" id="ARBA00023136"/>
    </source>
</evidence>
<comment type="caution">
    <text evidence="6">The sequence shown here is derived from an EMBL/GenBank/DDBJ whole genome shotgun (WGS) entry which is preliminary data.</text>
</comment>
<dbReference type="OrthoDB" id="2430845at2759"/>